<evidence type="ECO:0000313" key="1">
    <source>
        <dbReference type="EMBL" id="GAA4436442.1"/>
    </source>
</evidence>
<dbReference type="Proteomes" id="UP001500552">
    <property type="component" value="Unassembled WGS sequence"/>
</dbReference>
<protein>
    <recommendedName>
        <fullName evidence="3">HEPN domain-containing protein</fullName>
    </recommendedName>
</protein>
<gene>
    <name evidence="1" type="ORF">GCM10023188_29500</name>
</gene>
<sequence>MELESLGVKALECYREEAEKILRPRSYGDTAARFNSYEFDKALQKLHEGKYFILYTV</sequence>
<keyword evidence="2" id="KW-1185">Reference proteome</keyword>
<name>A0ABP8LV88_9BACT</name>
<comment type="caution">
    <text evidence="1">The sequence shown here is derived from an EMBL/GenBank/DDBJ whole genome shotgun (WGS) entry which is preliminary data.</text>
</comment>
<organism evidence="1 2">
    <name type="scientific">Pontibacter saemangeumensis</name>
    <dbReference type="NCBI Taxonomy" id="1084525"/>
    <lineage>
        <taxon>Bacteria</taxon>
        <taxon>Pseudomonadati</taxon>
        <taxon>Bacteroidota</taxon>
        <taxon>Cytophagia</taxon>
        <taxon>Cytophagales</taxon>
        <taxon>Hymenobacteraceae</taxon>
        <taxon>Pontibacter</taxon>
    </lineage>
</organism>
<evidence type="ECO:0000313" key="2">
    <source>
        <dbReference type="Proteomes" id="UP001500552"/>
    </source>
</evidence>
<evidence type="ECO:0008006" key="3">
    <source>
        <dbReference type="Google" id="ProtNLM"/>
    </source>
</evidence>
<dbReference type="EMBL" id="BAABHC010000016">
    <property type="protein sequence ID" value="GAA4436442.1"/>
    <property type="molecule type" value="Genomic_DNA"/>
</dbReference>
<proteinExistence type="predicted"/>
<reference evidence="2" key="1">
    <citation type="journal article" date="2019" name="Int. J. Syst. Evol. Microbiol.">
        <title>The Global Catalogue of Microorganisms (GCM) 10K type strain sequencing project: providing services to taxonomists for standard genome sequencing and annotation.</title>
        <authorList>
            <consortium name="The Broad Institute Genomics Platform"/>
            <consortium name="The Broad Institute Genome Sequencing Center for Infectious Disease"/>
            <person name="Wu L."/>
            <person name="Ma J."/>
        </authorList>
    </citation>
    <scope>NUCLEOTIDE SEQUENCE [LARGE SCALE GENOMIC DNA]</scope>
    <source>
        <strain evidence="2">JCM 17926</strain>
    </source>
</reference>
<accession>A0ABP8LV88</accession>